<evidence type="ECO:0000313" key="6">
    <source>
        <dbReference type="EMBL" id="EER61948.1"/>
    </source>
</evidence>
<dbReference type="RefSeq" id="WP_005793125.1">
    <property type="nucleotide sequence ID" value="NZ_ACQT01000006.1"/>
</dbReference>
<dbReference type="InterPro" id="IPR000653">
    <property type="entry name" value="DegT/StrS_aminotransferase"/>
</dbReference>
<dbReference type="PIRSF" id="PIRSF000390">
    <property type="entry name" value="PLP_StrS"/>
    <property type="match status" value="1"/>
</dbReference>
<protein>
    <submittedName>
        <fullName evidence="6">DegT/DnrJ/EryC1/StrS aminotransferase</fullName>
    </submittedName>
</protein>
<keyword evidence="7" id="KW-1185">Reference proteome</keyword>
<dbReference type="AlphaFoldDB" id="C5T0P3"/>
<organism evidence="6 7">
    <name type="scientific">Acidovorax delafieldii 2AN</name>
    <dbReference type="NCBI Taxonomy" id="573060"/>
    <lineage>
        <taxon>Bacteria</taxon>
        <taxon>Pseudomonadati</taxon>
        <taxon>Pseudomonadota</taxon>
        <taxon>Betaproteobacteria</taxon>
        <taxon>Burkholderiales</taxon>
        <taxon>Comamonadaceae</taxon>
        <taxon>Acidovorax</taxon>
    </lineage>
</organism>
<dbReference type="OrthoDB" id="9804264at2"/>
<dbReference type="GO" id="GO:0000271">
    <property type="term" value="P:polysaccharide biosynthetic process"/>
    <property type="evidence" value="ECO:0007669"/>
    <property type="project" value="TreeGrafter"/>
</dbReference>
<sequence length="365" mass="39038">MIKINDLSALTQTQKEGVKNAVARVVDSGWVVLGPEVRHFESAFADYLGARHCAGVANGTDAIELALKALGVAVGDRVATVANAGMYTSAAVLAIGAEPVFMDVDLDSRNVALPEVRRVIALGVKAVVATHLYGLAVAEIEAIAQLCAQHGVALLEDCAQAHGAIVSGRRVGTFGDAASFSFYPTKNLGALGDGGAVVTQRADVAERVGHLRQYGWTAKYQVSLPGGRNSRLDEMQAAILMVFLPHLDAANARRRQIAARYGASIHHPDVQLPMDAGESSVAHLYVLRSARREALRAHLQAQGISSDVHYPIPDHRQPVFGDRYAGLRLENTERLAAEILTLPCYAEMRDEDVARVVAAVNGWRA</sequence>
<dbReference type="Gene3D" id="3.90.1150.10">
    <property type="entry name" value="Aspartate Aminotransferase, domain 1"/>
    <property type="match status" value="1"/>
</dbReference>
<dbReference type="GO" id="GO:0030170">
    <property type="term" value="F:pyridoxal phosphate binding"/>
    <property type="evidence" value="ECO:0007669"/>
    <property type="project" value="TreeGrafter"/>
</dbReference>
<evidence type="ECO:0000313" key="7">
    <source>
        <dbReference type="Proteomes" id="UP000003856"/>
    </source>
</evidence>
<feature type="modified residue" description="N6-(pyridoxal phosphate)lysine" evidence="4">
    <location>
        <position position="186"/>
    </location>
</feature>
<dbReference type="PATRIC" id="fig|573060.9.peg.4729"/>
<dbReference type="SUPFAM" id="SSF53383">
    <property type="entry name" value="PLP-dependent transferases"/>
    <property type="match status" value="1"/>
</dbReference>
<reference evidence="6 7" key="1">
    <citation type="submission" date="2009-05" db="EMBL/GenBank/DDBJ databases">
        <title>The draft genome of Acidovorax delafieldii 2AN.</title>
        <authorList>
            <consortium name="US DOE Joint Genome Institute (JGI-PGF)"/>
            <person name="Lucas S."/>
            <person name="Copeland A."/>
            <person name="Lapidus A."/>
            <person name="Glavina del Rio T."/>
            <person name="Tice H."/>
            <person name="Bruce D."/>
            <person name="Goodwin L."/>
            <person name="Pitluck S."/>
            <person name="Larimer F."/>
            <person name="Land M.L."/>
            <person name="Hauser L."/>
            <person name="Shelobolina E.S."/>
            <person name="Picardal F."/>
            <person name="Roden E."/>
            <person name="Emerson D."/>
        </authorList>
    </citation>
    <scope>NUCLEOTIDE SEQUENCE [LARGE SCALE GENOMIC DNA]</scope>
    <source>
        <strain evidence="6 7">2AN</strain>
    </source>
</reference>
<accession>C5T0P3</accession>
<gene>
    <name evidence="6" type="ORF">AcdelDRAFT_0473</name>
</gene>
<keyword evidence="1 4" id="KW-0663">Pyridoxal phosphate</keyword>
<comment type="similarity">
    <text evidence="2 5">Belongs to the DegT/DnrJ/EryC1 family.</text>
</comment>
<dbReference type="Gene3D" id="3.40.640.10">
    <property type="entry name" value="Type I PLP-dependent aspartate aminotransferase-like (Major domain)"/>
    <property type="match status" value="1"/>
</dbReference>
<dbReference type="PANTHER" id="PTHR30244:SF36">
    <property type="entry name" value="3-OXO-GLUCOSE-6-PHOSPHATE:GLUTAMATE AMINOTRANSFERASE"/>
    <property type="match status" value="1"/>
</dbReference>
<dbReference type="InterPro" id="IPR015422">
    <property type="entry name" value="PyrdxlP-dep_Trfase_small"/>
</dbReference>
<dbReference type="EMBL" id="ACQT01000006">
    <property type="protein sequence ID" value="EER61948.1"/>
    <property type="molecule type" value="Genomic_DNA"/>
</dbReference>
<evidence type="ECO:0000256" key="4">
    <source>
        <dbReference type="PIRSR" id="PIRSR000390-2"/>
    </source>
</evidence>
<evidence type="ECO:0000256" key="2">
    <source>
        <dbReference type="ARBA" id="ARBA00037999"/>
    </source>
</evidence>
<proteinExistence type="inferred from homology"/>
<dbReference type="PANTHER" id="PTHR30244">
    <property type="entry name" value="TRANSAMINASE"/>
    <property type="match status" value="1"/>
</dbReference>
<keyword evidence="6" id="KW-0032">Aminotransferase</keyword>
<evidence type="ECO:0000256" key="3">
    <source>
        <dbReference type="PIRSR" id="PIRSR000390-1"/>
    </source>
</evidence>
<comment type="caution">
    <text evidence="6">The sequence shown here is derived from an EMBL/GenBank/DDBJ whole genome shotgun (WGS) entry which is preliminary data.</text>
</comment>
<evidence type="ECO:0000256" key="1">
    <source>
        <dbReference type="ARBA" id="ARBA00022898"/>
    </source>
</evidence>
<name>C5T0P3_ACIDE</name>
<dbReference type="GO" id="GO:0008483">
    <property type="term" value="F:transaminase activity"/>
    <property type="evidence" value="ECO:0007669"/>
    <property type="project" value="UniProtKB-KW"/>
</dbReference>
<keyword evidence="6" id="KW-0808">Transferase</keyword>
<dbReference type="Pfam" id="PF01041">
    <property type="entry name" value="DegT_DnrJ_EryC1"/>
    <property type="match status" value="1"/>
</dbReference>
<dbReference type="Proteomes" id="UP000003856">
    <property type="component" value="Unassembled WGS sequence"/>
</dbReference>
<dbReference type="CDD" id="cd00616">
    <property type="entry name" value="AHBA_syn"/>
    <property type="match status" value="1"/>
</dbReference>
<dbReference type="InterPro" id="IPR015424">
    <property type="entry name" value="PyrdxlP-dep_Trfase"/>
</dbReference>
<feature type="active site" description="Proton acceptor" evidence="3">
    <location>
        <position position="186"/>
    </location>
</feature>
<evidence type="ECO:0000256" key="5">
    <source>
        <dbReference type="RuleBase" id="RU004508"/>
    </source>
</evidence>
<dbReference type="InterPro" id="IPR015421">
    <property type="entry name" value="PyrdxlP-dep_Trfase_major"/>
</dbReference>